<keyword evidence="4" id="KW-1133">Transmembrane helix</keyword>
<evidence type="ECO:0000313" key="6">
    <source>
        <dbReference type="Ensembl" id="ENSEASP00005005117.1"/>
    </source>
</evidence>
<dbReference type="KEGG" id="eai:106844506"/>
<keyword evidence="4" id="KW-0472">Membrane</keyword>
<dbReference type="PANTHER" id="PTHR46490">
    <property type="entry name" value="C-TYPE LECTIN DOMAIN FAMILY 12 MEMBER A-RELATED"/>
    <property type="match status" value="1"/>
</dbReference>
<dbReference type="Ensembl" id="ENSEAST00005005600.2">
    <property type="protein sequence ID" value="ENSEASP00005005117.1"/>
    <property type="gene ID" value="ENSEASG00005003835.2"/>
</dbReference>
<proteinExistence type="predicted"/>
<keyword evidence="1" id="KW-0430">Lectin</keyword>
<gene>
    <name evidence="6" type="primary">LOC106844506</name>
</gene>
<dbReference type="Pfam" id="PF00059">
    <property type="entry name" value="Lectin_C"/>
    <property type="match status" value="1"/>
</dbReference>
<evidence type="ECO:0000259" key="5">
    <source>
        <dbReference type="PROSITE" id="PS50041"/>
    </source>
</evidence>
<dbReference type="SUPFAM" id="SSF56436">
    <property type="entry name" value="C-type lectin-like"/>
    <property type="match status" value="1"/>
</dbReference>
<reference evidence="6" key="2">
    <citation type="submission" date="2025-08" db="UniProtKB">
        <authorList>
            <consortium name="Ensembl"/>
        </authorList>
    </citation>
    <scope>IDENTIFICATION</scope>
</reference>
<dbReference type="InterPro" id="IPR016186">
    <property type="entry name" value="C-type_lectin-like/link_sf"/>
</dbReference>
<dbReference type="GeneTree" id="ENSGT00940000162906"/>
<dbReference type="PROSITE" id="PS00615">
    <property type="entry name" value="C_TYPE_LECTIN_1"/>
    <property type="match status" value="1"/>
</dbReference>
<dbReference type="GO" id="GO:0030246">
    <property type="term" value="F:carbohydrate binding"/>
    <property type="evidence" value="ECO:0007669"/>
    <property type="project" value="UniProtKB-KW"/>
</dbReference>
<keyword evidence="4" id="KW-0812">Transmembrane</keyword>
<name>A0A8C4L396_EQUAS</name>
<protein>
    <recommendedName>
        <fullName evidence="5">C-type lectin domain-containing protein</fullName>
    </recommendedName>
</protein>
<reference evidence="6 7" key="1">
    <citation type="journal article" date="2020" name="Nat. Commun.">
        <title>Donkey genomes provide new insights into domestication and selection for coat color.</title>
        <authorList>
            <person name="Wang"/>
            <person name="C."/>
            <person name="Li"/>
            <person name="H."/>
            <person name="Guo"/>
            <person name="Y."/>
            <person name="Huang"/>
            <person name="J."/>
            <person name="Sun"/>
            <person name="Y."/>
            <person name="Min"/>
            <person name="J."/>
            <person name="Wang"/>
            <person name="J."/>
            <person name="Fang"/>
            <person name="X."/>
            <person name="Zhao"/>
            <person name="Z."/>
            <person name="Wang"/>
            <person name="S."/>
            <person name="Zhang"/>
            <person name="Y."/>
            <person name="Liu"/>
            <person name="Q."/>
            <person name="Jiang"/>
            <person name="Q."/>
            <person name="Wang"/>
            <person name="X."/>
            <person name="Guo"/>
            <person name="Y."/>
            <person name="Yang"/>
            <person name="C."/>
            <person name="Wang"/>
            <person name="Y."/>
            <person name="Tian"/>
            <person name="F."/>
            <person name="Zhuang"/>
            <person name="G."/>
            <person name="Fan"/>
            <person name="Y."/>
            <person name="Gao"/>
            <person name="Q."/>
            <person name="Li"/>
            <person name="Y."/>
            <person name="Ju"/>
            <person name="Z."/>
            <person name="Li"/>
            <person name="J."/>
            <person name="Li"/>
            <person name="R."/>
            <person name="Hou"/>
            <person name="M."/>
            <person name="Yang"/>
            <person name="G."/>
            <person name="Liu"/>
            <person name="G."/>
            <person name="Liu"/>
            <person name="W."/>
            <person name="Guo"/>
            <person name="J."/>
            <person name="Pan"/>
            <person name="S."/>
            <person name="Fan"/>
            <person name="G."/>
            <person name="Zhang"/>
            <person name="W."/>
            <person name="Zhang"/>
            <person name="R."/>
            <person name="Yu"/>
            <person name="J."/>
            <person name="Zhang"/>
            <person name="X."/>
            <person name="Yin"/>
            <person name="Q."/>
            <person name="Ji"/>
            <person name="C."/>
            <person name="Jin"/>
            <person name="Y."/>
            <person name="Yue"/>
            <person name="G."/>
            <person name="Liu"/>
            <person name="M."/>
            <person name="Xu"/>
            <person name="J."/>
            <person name="Liu"/>
            <person name="S."/>
            <person name="Jordana"/>
            <person name="J."/>
            <person name="Noce"/>
            <person name="A."/>
            <person name="Amills"/>
            <person name="M."/>
            <person name="Wu"/>
            <person name="D.D."/>
            <person name="Li"/>
            <person name="S."/>
            <person name="Zhou"/>
            <person name="X. and Zhong"/>
            <person name="J."/>
        </authorList>
    </citation>
    <scope>NUCLEOTIDE SEQUENCE [LARGE SCALE GENOMIC DNA]</scope>
</reference>
<feature type="transmembrane region" description="Helical" evidence="4">
    <location>
        <begin position="40"/>
        <end position="61"/>
    </location>
</feature>
<evidence type="ECO:0000256" key="4">
    <source>
        <dbReference type="SAM" id="Phobius"/>
    </source>
</evidence>
<feature type="domain" description="C-type lectin" evidence="5">
    <location>
        <begin position="121"/>
        <end position="233"/>
    </location>
</feature>
<organism evidence="6 7">
    <name type="scientific">Equus asinus</name>
    <name type="common">Donkey</name>
    <name type="synonym">Equus africanus asinus</name>
    <dbReference type="NCBI Taxonomy" id="9793"/>
    <lineage>
        <taxon>Eukaryota</taxon>
        <taxon>Metazoa</taxon>
        <taxon>Chordata</taxon>
        <taxon>Craniata</taxon>
        <taxon>Vertebrata</taxon>
        <taxon>Euteleostomi</taxon>
        <taxon>Mammalia</taxon>
        <taxon>Eutheria</taxon>
        <taxon>Laurasiatheria</taxon>
        <taxon>Perissodactyla</taxon>
        <taxon>Equidae</taxon>
        <taxon>Equus</taxon>
    </lineage>
</organism>
<accession>A0A8C4L396</accession>
<evidence type="ECO:0000256" key="1">
    <source>
        <dbReference type="ARBA" id="ARBA00022734"/>
    </source>
</evidence>
<dbReference type="RefSeq" id="XP_014717458.2">
    <property type="nucleotide sequence ID" value="XM_014861972.3"/>
</dbReference>
<dbReference type="SMART" id="SM00034">
    <property type="entry name" value="CLECT"/>
    <property type="match status" value="1"/>
</dbReference>
<dbReference type="AlphaFoldDB" id="A0A8C4L396"/>
<keyword evidence="7" id="KW-1185">Reference proteome</keyword>
<dbReference type="CDD" id="cd03590">
    <property type="entry name" value="CLECT_DC-SIGN_like"/>
    <property type="match status" value="1"/>
</dbReference>
<dbReference type="PROSITE" id="PS50041">
    <property type="entry name" value="C_TYPE_LECTIN_2"/>
    <property type="match status" value="1"/>
</dbReference>
<dbReference type="InterPro" id="IPR033989">
    <property type="entry name" value="CD209-like_CTLD"/>
</dbReference>
<dbReference type="GeneID" id="106844506"/>
<keyword evidence="2" id="KW-1015">Disulfide bond</keyword>
<dbReference type="PANTHER" id="PTHR46490:SF6">
    <property type="entry name" value="ASIALOGLYCOPROTEIN RECEPTOR 1-LIKE-RELATED"/>
    <property type="match status" value="1"/>
</dbReference>
<dbReference type="InterPro" id="IPR001304">
    <property type="entry name" value="C-type_lectin-like"/>
</dbReference>
<dbReference type="InterPro" id="IPR016187">
    <property type="entry name" value="CTDL_fold"/>
</dbReference>
<keyword evidence="3" id="KW-0325">Glycoprotein</keyword>
<dbReference type="Gene3D" id="3.10.100.10">
    <property type="entry name" value="Mannose-Binding Protein A, subunit A"/>
    <property type="match status" value="1"/>
</dbReference>
<dbReference type="InterPro" id="IPR018378">
    <property type="entry name" value="C-type_lectin_CS"/>
</dbReference>
<evidence type="ECO:0000256" key="3">
    <source>
        <dbReference type="ARBA" id="ARBA00023180"/>
    </source>
</evidence>
<evidence type="ECO:0000313" key="7">
    <source>
        <dbReference type="Proteomes" id="UP000694387"/>
    </source>
</evidence>
<dbReference type="OMA" id="MAEMCDS"/>
<dbReference type="InterPro" id="IPR052309">
    <property type="entry name" value="C-type_Lectin_Domain_Fam1"/>
</dbReference>
<reference evidence="6" key="3">
    <citation type="submission" date="2025-09" db="UniProtKB">
        <authorList>
            <consortium name="Ensembl"/>
        </authorList>
    </citation>
    <scope>IDENTIFICATION</scope>
</reference>
<sequence>MAEMCGLEETYENQKLTEKEPRQLWSSRGSPGCRTRLPLLLLPLLLSLGLFLLLITILIQVSKIHQSMQRGAWDHQENEPPVAVSPEWIQSELEEIREQLTRMNATLTGLCRPCPWNWGFFQGSCYFFSQTQNTWKASVSACQDIKAQLVIIDSAEEQQFLKFWDTRNNRPAWIGLSDHHNEGSWLWVDNTPVNLSFWKEGEPNNHGDEDCVDFYSDGWNDDRCNRENFFICEKPSVPCPEF</sequence>
<dbReference type="Proteomes" id="UP000694387">
    <property type="component" value="Chromosome 20"/>
</dbReference>
<evidence type="ECO:0000256" key="2">
    <source>
        <dbReference type="ARBA" id="ARBA00023157"/>
    </source>
</evidence>